<organism evidence="1">
    <name type="scientific">Raoultella ornithinolytica</name>
    <name type="common">Klebsiella ornithinolytica</name>
    <dbReference type="NCBI Taxonomy" id="54291"/>
    <lineage>
        <taxon>Bacteria</taxon>
        <taxon>Pseudomonadati</taxon>
        <taxon>Pseudomonadota</taxon>
        <taxon>Gammaproteobacteria</taxon>
        <taxon>Enterobacterales</taxon>
        <taxon>Enterobacteriaceae</taxon>
        <taxon>Klebsiella/Raoultella group</taxon>
        <taxon>Raoultella</taxon>
    </lineage>
</organism>
<protein>
    <submittedName>
        <fullName evidence="1">Uncharacterized protein</fullName>
    </submittedName>
</protein>
<keyword evidence="1" id="KW-0614">Plasmid</keyword>
<name>A0A2H4ZH66_RAOOR</name>
<reference evidence="1" key="1">
    <citation type="submission" date="2017-08" db="EMBL/GenBank/DDBJ databases">
        <title>Complete sequence of p23141-1.</title>
        <authorList>
            <person name="Feng J."/>
            <person name="Yin Z."/>
            <person name="Zeng L."/>
            <person name="Jiang X."/>
            <person name="Zhan Z."/>
            <person name="Luo W."/>
            <person name="Zhao Y."/>
            <person name="Zhou D."/>
        </authorList>
    </citation>
    <scope>NUCLEOTIDE SEQUENCE</scope>
    <source>
        <strain evidence="1">23141</strain>
        <plasmid evidence="1">p23141-3</plasmid>
    </source>
</reference>
<evidence type="ECO:0000313" key="1">
    <source>
        <dbReference type="EMBL" id="AUF80594.1"/>
    </source>
</evidence>
<proteinExistence type="predicted"/>
<dbReference type="EMBL" id="MF788071">
    <property type="protein sequence ID" value="AUF80594.1"/>
    <property type="molecule type" value="Genomic_DNA"/>
</dbReference>
<dbReference type="AlphaFoldDB" id="A0A2H4ZH66"/>
<sequence>MNKTKGCLIANFATVPLLKICLWICAYHRLPAPLRGSVNPSEPRKQVSQFFTVHVLIRAWRQHLRGTIEARAAAAPGLTLK</sequence>
<geneLocation type="plasmid" evidence="1">
    <name>p23141-3</name>
</geneLocation>
<accession>A0A2H4ZH66</accession>